<dbReference type="EMBL" id="JAOTPV010000010">
    <property type="protein sequence ID" value="KAJ4477232.1"/>
    <property type="molecule type" value="Genomic_DNA"/>
</dbReference>
<sequence>MEYLSATFSSLSSVLSFERGILLVVLLSISATFVYKSNRQPASSDYQSSLHNASTSEKNKMKDREWGEWSPVTFSYPPVECSSNPINLKPIPYRPFRWGAYHVTMGIRDMPWDEWIEADNQLRSYYYIKKHRISTRGTNVVQILPDSPGIVKSASQSAVELVHELAGYLSKRYPDAYTVLHNAARGISSITIVPVNSTLELPPALVMEGSLELRQVTIEEAEHAMKISALLVQDDLALMVEGTDGRYYFQGGAICVPGFWRMRDKIGLPLEDIHIQGHVPQCMPQSNISFTPNSNLSNTSTDETRLHNSMDRYFKRMAVEKPIIRNNYFFQVIPPKEIRPPFDAISQSSAEPIIENDSIVDSEELAWSTTTNGSEETFNHGHPINPDERPIVAAENLRLRTERQTLRRLPLSGAIVFTIRTYLFPIEELAKEPGIPARMASAMRSWPEDVRRYKGNGLYEKVMLEYLDKAAKEQLDAGGEEVMKDSGKGYPF</sequence>
<dbReference type="InterPro" id="IPR021848">
    <property type="entry name" value="HODM_asu-like"/>
</dbReference>
<dbReference type="Proteomes" id="UP001150266">
    <property type="component" value="Unassembled WGS sequence"/>
</dbReference>
<keyword evidence="2" id="KW-1185">Reference proteome</keyword>
<evidence type="ECO:0000313" key="1">
    <source>
        <dbReference type="EMBL" id="KAJ4477232.1"/>
    </source>
</evidence>
<comment type="caution">
    <text evidence="1">The sequence shown here is derived from an EMBL/GenBank/DDBJ whole genome shotgun (WGS) entry which is preliminary data.</text>
</comment>
<dbReference type="OrthoDB" id="497541at2759"/>
<accession>A0A9W9A8Y0</accession>
<protein>
    <submittedName>
        <fullName evidence="1">Uncharacterized protein</fullName>
    </submittedName>
</protein>
<name>A0A9W9A8Y0_9AGAR</name>
<proteinExistence type="predicted"/>
<gene>
    <name evidence="1" type="ORF">J3R30DRAFT_3703491</name>
</gene>
<evidence type="ECO:0000313" key="2">
    <source>
        <dbReference type="Proteomes" id="UP001150266"/>
    </source>
</evidence>
<reference evidence="1" key="1">
    <citation type="submission" date="2022-08" db="EMBL/GenBank/DDBJ databases">
        <title>A Global Phylogenomic Analysis of the Shiitake Genus Lentinula.</title>
        <authorList>
            <consortium name="DOE Joint Genome Institute"/>
            <person name="Sierra-Patev S."/>
            <person name="Min B."/>
            <person name="Naranjo-Ortiz M."/>
            <person name="Looney B."/>
            <person name="Konkel Z."/>
            <person name="Slot J.C."/>
            <person name="Sakamoto Y."/>
            <person name="Steenwyk J.L."/>
            <person name="Rokas A."/>
            <person name="Carro J."/>
            <person name="Camarero S."/>
            <person name="Ferreira P."/>
            <person name="Molpeceres G."/>
            <person name="Ruiz-Duenas F.J."/>
            <person name="Serrano A."/>
            <person name="Henrissat B."/>
            <person name="Drula E."/>
            <person name="Hughes K.W."/>
            <person name="Mata J.L."/>
            <person name="Ishikawa N.K."/>
            <person name="Vargas-Isla R."/>
            <person name="Ushijima S."/>
            <person name="Smith C.A."/>
            <person name="Ahrendt S."/>
            <person name="Andreopoulos W."/>
            <person name="He G."/>
            <person name="Labutti K."/>
            <person name="Lipzen A."/>
            <person name="Ng V."/>
            <person name="Riley R."/>
            <person name="Sandor L."/>
            <person name="Barry K."/>
            <person name="Martinez A.T."/>
            <person name="Xiao Y."/>
            <person name="Gibbons J.G."/>
            <person name="Terashima K."/>
            <person name="Grigoriev I.V."/>
            <person name="Hibbett D.S."/>
        </authorList>
    </citation>
    <scope>NUCLEOTIDE SEQUENCE</scope>
    <source>
        <strain evidence="1">JLM2183</strain>
    </source>
</reference>
<dbReference type="Pfam" id="PF11927">
    <property type="entry name" value="HODM_asu-like"/>
    <property type="match status" value="2"/>
</dbReference>
<dbReference type="AlphaFoldDB" id="A0A9W9A8Y0"/>
<organism evidence="1 2">
    <name type="scientific">Lentinula aciculospora</name>
    <dbReference type="NCBI Taxonomy" id="153920"/>
    <lineage>
        <taxon>Eukaryota</taxon>
        <taxon>Fungi</taxon>
        <taxon>Dikarya</taxon>
        <taxon>Basidiomycota</taxon>
        <taxon>Agaricomycotina</taxon>
        <taxon>Agaricomycetes</taxon>
        <taxon>Agaricomycetidae</taxon>
        <taxon>Agaricales</taxon>
        <taxon>Marasmiineae</taxon>
        <taxon>Omphalotaceae</taxon>
        <taxon>Lentinula</taxon>
    </lineage>
</organism>